<proteinExistence type="predicted"/>
<sequence>MRNRKETMVNTQPTVADFPSEQAKPAYALYDLCGRPLSQSAINTIMKARAEGKITLVSVAEQDPNREQYICTETGLLFEVVTPPAYLLNPILDHKKEV</sequence>
<name>A0A098AZI8_DESHA</name>
<dbReference type="PATRIC" id="fig|49338.4.peg.1768"/>
<accession>A0A098AZI8</accession>
<dbReference type="AlphaFoldDB" id="A0A098AZI8"/>
<organism evidence="1">
    <name type="scientific">Desulfitobacterium hafniense</name>
    <name type="common">Desulfitobacterium frappieri</name>
    <dbReference type="NCBI Taxonomy" id="49338"/>
    <lineage>
        <taxon>Bacteria</taxon>
        <taxon>Bacillati</taxon>
        <taxon>Bacillota</taxon>
        <taxon>Clostridia</taxon>
        <taxon>Eubacteriales</taxon>
        <taxon>Desulfitobacteriaceae</taxon>
        <taxon>Desulfitobacterium</taxon>
    </lineage>
</organism>
<evidence type="ECO:0000313" key="1">
    <source>
        <dbReference type="EMBL" id="CDX01532.1"/>
    </source>
</evidence>
<dbReference type="EMBL" id="LK996017">
    <property type="protein sequence ID" value="CDX01532.1"/>
    <property type="molecule type" value="Genomic_DNA"/>
</dbReference>
<protein>
    <submittedName>
        <fullName evidence="1">Uncharacterized protein</fullName>
    </submittedName>
</protein>
<gene>
    <name evidence="1" type="ORF">DPCES_1645</name>
</gene>
<reference evidence="1" key="1">
    <citation type="submission" date="2014-07" db="EMBL/GenBank/DDBJ databases">
        <authorList>
            <person name="Hornung V.Bastian."/>
        </authorList>
    </citation>
    <scope>NUCLEOTIDE SEQUENCE</scope>
    <source>
        <strain evidence="1">PCE-S</strain>
    </source>
</reference>